<evidence type="ECO:0000313" key="3">
    <source>
        <dbReference type="Proteomes" id="UP000004836"/>
    </source>
</evidence>
<dbReference type="Proteomes" id="UP000004836">
    <property type="component" value="Unassembled WGS sequence"/>
</dbReference>
<dbReference type="EMBL" id="ALYF01000003">
    <property type="protein sequence ID" value="EJW20910.1"/>
    <property type="molecule type" value="Genomic_DNA"/>
</dbReference>
<sequence length="260" mass="29081">MGENMSDTETEANKSDEKSEVNFSASQIKENKRLIFELEAIVTDNFAKSMLSLADVEENRALLLRNFTSSFMGNRSLALDNEEDLHRNRLLMIDALEAENDVQKDFKGALTNSTSLDQIEYRIAVNETLSKITESLSTVNATLKEINSLIMEANENVVTNVDEMISENAAWIDGQLEQMKNAANSKNNSGIAQSNSLRIEKLRDISKAHSEKIAEFLSRVESETSEILDNGSNIAERKSRIMASREKVAANQKRTADLLK</sequence>
<evidence type="ECO:0000256" key="1">
    <source>
        <dbReference type="SAM" id="MobiDB-lite"/>
    </source>
</evidence>
<organism evidence="2 3">
    <name type="scientific">alpha proteobacterium IMCC14465</name>
    <dbReference type="NCBI Taxonomy" id="1220535"/>
    <lineage>
        <taxon>Bacteria</taxon>
        <taxon>Pseudomonadati</taxon>
        <taxon>Pseudomonadota</taxon>
        <taxon>Alphaproteobacteria</taxon>
        <taxon>PS1 clade</taxon>
    </lineage>
</organism>
<feature type="region of interest" description="Disordered" evidence="1">
    <location>
        <begin position="1"/>
        <end position="23"/>
    </location>
</feature>
<keyword evidence="3" id="KW-1185">Reference proteome</keyword>
<name>J9A3H4_9PROT</name>
<accession>J9A3H4</accession>
<proteinExistence type="predicted"/>
<dbReference type="STRING" id="1220535.IMCC14465_07060"/>
<comment type="caution">
    <text evidence="2">The sequence shown here is derived from an EMBL/GenBank/DDBJ whole genome shotgun (WGS) entry which is preliminary data.</text>
</comment>
<dbReference type="eggNOG" id="ENOG502ZNGN">
    <property type="taxonomic scope" value="Bacteria"/>
</dbReference>
<gene>
    <name evidence="2" type="ORF">IMCC14465_07060</name>
</gene>
<protein>
    <submittedName>
        <fullName evidence="2">Uncharacterized protein</fullName>
    </submittedName>
</protein>
<reference evidence="2 3" key="1">
    <citation type="journal article" date="2012" name="J. Bacteriol.">
        <title>Genome Sequence of Strain IMCC14465, Isolated from the East Sea, Belonging to the PS1 Clade of Alphaproteobacteria.</title>
        <authorList>
            <person name="Yang S.J."/>
            <person name="Kang I."/>
            <person name="Cho J.C."/>
        </authorList>
    </citation>
    <scope>NUCLEOTIDE SEQUENCE [LARGE SCALE GENOMIC DNA]</scope>
    <source>
        <strain evidence="2 3">IMCC14465</strain>
    </source>
</reference>
<feature type="compositionally biased region" description="Basic and acidic residues" evidence="1">
    <location>
        <begin position="11"/>
        <end position="20"/>
    </location>
</feature>
<evidence type="ECO:0000313" key="2">
    <source>
        <dbReference type="EMBL" id="EJW20910.1"/>
    </source>
</evidence>
<dbReference type="AlphaFoldDB" id="J9A3H4"/>
<feature type="compositionally biased region" description="Acidic residues" evidence="1">
    <location>
        <begin position="1"/>
        <end position="10"/>
    </location>
</feature>